<dbReference type="Proteomes" id="UP000595703">
    <property type="component" value="Chromosome"/>
</dbReference>
<reference evidence="1 2" key="1">
    <citation type="journal article" date="2010" name="J. Bacteriol.">
        <title>Biochemical characterization of a novel indole prenyltransferase from Streptomyces sp. SN-593.</title>
        <authorList>
            <person name="Takahashi S."/>
            <person name="Takagi H."/>
            <person name="Toyoda A."/>
            <person name="Uramoto M."/>
            <person name="Nogawa T."/>
            <person name="Ueki M."/>
            <person name="Sakaki Y."/>
            <person name="Osada H."/>
        </authorList>
    </citation>
    <scope>NUCLEOTIDE SEQUENCE [LARGE SCALE GENOMIC DNA]</scope>
    <source>
        <strain evidence="1 2">SN-593</strain>
    </source>
</reference>
<reference evidence="1 2" key="4">
    <citation type="journal article" date="2020" name="Sci. Rep.">
        <title>beta-carboline chemical signals induce reveromycin production through a LuxR family regulator in Streptomyces sp. SN-593.</title>
        <authorList>
            <person name="Panthee S."/>
            <person name="Kito N."/>
            <person name="Hayashi T."/>
            <person name="Shimizu T."/>
            <person name="Ishikawa J."/>
            <person name="Hamamoto H."/>
            <person name="Osada H."/>
            <person name="Takahashi S."/>
        </authorList>
    </citation>
    <scope>NUCLEOTIDE SEQUENCE [LARGE SCALE GENOMIC DNA]</scope>
    <source>
        <strain evidence="1 2">SN-593</strain>
    </source>
</reference>
<organism evidence="1 2">
    <name type="scientific">Actinacidiphila reveromycinica</name>
    <dbReference type="NCBI Taxonomy" id="659352"/>
    <lineage>
        <taxon>Bacteria</taxon>
        <taxon>Bacillati</taxon>
        <taxon>Actinomycetota</taxon>
        <taxon>Actinomycetes</taxon>
        <taxon>Kitasatosporales</taxon>
        <taxon>Streptomycetaceae</taxon>
        <taxon>Actinacidiphila</taxon>
    </lineage>
</organism>
<proteinExistence type="predicted"/>
<reference evidence="1 2" key="2">
    <citation type="journal article" date="2011" name="J. Antibiot.">
        <title>Furaquinocins I and J: novel polyketide isoprenoid hybrid compounds from Streptomyces reveromyceticus SN-593.</title>
        <authorList>
            <person name="Panthee S."/>
            <person name="Takahashi S."/>
            <person name="Takagi H."/>
            <person name="Nogawa T."/>
            <person name="Oowada E."/>
            <person name="Uramoto M."/>
            <person name="Osada H."/>
        </authorList>
    </citation>
    <scope>NUCLEOTIDE SEQUENCE [LARGE SCALE GENOMIC DNA]</scope>
    <source>
        <strain evidence="1 2">SN-593</strain>
    </source>
</reference>
<evidence type="ECO:0000313" key="1">
    <source>
        <dbReference type="EMBL" id="BBB01082.1"/>
    </source>
</evidence>
<dbReference type="EMBL" id="AP018365">
    <property type="protein sequence ID" value="BBB01082.1"/>
    <property type="molecule type" value="Genomic_DNA"/>
</dbReference>
<accession>A0A7U3UYD5</accession>
<name>A0A7U3UYD5_9ACTN</name>
<sequence length="213" mass="21867">MTSHAARRAARALATAGKRKAAAAPLVRGADWRTATVATVGTDGTITTTDGIPARRMASYSHPAAGDRVVISRSGSGNWRAEGLLVHSTDTEWTTYTPAVTGAGSATWSTRDGWWKRSGSLIFFTAYMTASAVGTGTSNVMFSLPSVPFRGSANRRQAIPCHVSNVGSCIGVVAAGGTLAAVDSITTSTGANIVGTGIAANTIITVTGMYREA</sequence>
<keyword evidence="2" id="KW-1185">Reference proteome</keyword>
<evidence type="ECO:0000313" key="2">
    <source>
        <dbReference type="Proteomes" id="UP000595703"/>
    </source>
</evidence>
<gene>
    <name evidence="1" type="ORF">RVR_8333</name>
</gene>
<dbReference type="KEGG" id="arev:RVR_8333"/>
<reference evidence="1 2" key="3">
    <citation type="journal article" date="2011" name="Nat. Chem. Biol.">
        <title>Reveromycin A biosynthesis uses RevG and RevJ for stereospecific spiroacetal formation.</title>
        <authorList>
            <person name="Takahashi S."/>
            <person name="Toyoda A."/>
            <person name="Sekiyama Y."/>
            <person name="Takagi H."/>
            <person name="Nogawa T."/>
            <person name="Uramoto M."/>
            <person name="Suzuki R."/>
            <person name="Koshino H."/>
            <person name="Kumano T."/>
            <person name="Panthee S."/>
            <person name="Dairi T."/>
            <person name="Ishikawa J."/>
            <person name="Ikeda H."/>
            <person name="Sakaki Y."/>
            <person name="Osada H."/>
        </authorList>
    </citation>
    <scope>NUCLEOTIDE SEQUENCE [LARGE SCALE GENOMIC DNA]</scope>
    <source>
        <strain evidence="1 2">SN-593</strain>
    </source>
</reference>
<dbReference type="RefSeq" id="WP_202237031.1">
    <property type="nucleotide sequence ID" value="NZ_AP018365.1"/>
</dbReference>
<dbReference type="AlphaFoldDB" id="A0A7U3UYD5"/>
<protein>
    <submittedName>
        <fullName evidence="1">Uncharacterized protein</fullName>
    </submittedName>
</protein>